<dbReference type="InterPro" id="IPR036249">
    <property type="entry name" value="Thioredoxin-like_sf"/>
</dbReference>
<feature type="transmembrane region" description="Helical" evidence="6">
    <location>
        <begin position="490"/>
        <end position="507"/>
    </location>
</feature>
<dbReference type="EMBL" id="JMIX01000007">
    <property type="protein sequence ID" value="KEO93157.1"/>
    <property type="molecule type" value="Genomic_DNA"/>
</dbReference>
<keyword evidence="3" id="KW-0201">Cytochrome c-type biogenesis</keyword>
<evidence type="ECO:0000256" key="5">
    <source>
        <dbReference type="ARBA" id="ARBA00023136"/>
    </source>
</evidence>
<feature type="chain" id="PRO_5001699591" evidence="7">
    <location>
        <begin position="32"/>
        <end position="706"/>
    </location>
</feature>
<evidence type="ECO:0000256" key="3">
    <source>
        <dbReference type="ARBA" id="ARBA00022748"/>
    </source>
</evidence>
<name>A0A074N5C7_9SPHN</name>
<dbReference type="GO" id="GO:0016020">
    <property type="term" value="C:membrane"/>
    <property type="evidence" value="ECO:0007669"/>
    <property type="project" value="UniProtKB-SubCell"/>
</dbReference>
<evidence type="ECO:0000256" key="4">
    <source>
        <dbReference type="ARBA" id="ARBA00022989"/>
    </source>
</evidence>
<feature type="domain" description="Thiol:disulfide interchange protein DsbD N-terminal" evidence="9">
    <location>
        <begin position="59"/>
        <end position="165"/>
    </location>
</feature>
<dbReference type="SUPFAM" id="SSF52833">
    <property type="entry name" value="Thioredoxin-like"/>
    <property type="match status" value="1"/>
</dbReference>
<dbReference type="KEGG" id="elq:Ga0102493_111954"/>
<dbReference type="OrthoDB" id="9811036at2"/>
<evidence type="ECO:0000259" key="9">
    <source>
        <dbReference type="Pfam" id="PF11412"/>
    </source>
</evidence>
<organism evidence="10 11">
    <name type="scientific">Erythrobacter litoralis</name>
    <dbReference type="NCBI Taxonomy" id="39960"/>
    <lineage>
        <taxon>Bacteria</taxon>
        <taxon>Pseudomonadati</taxon>
        <taxon>Pseudomonadota</taxon>
        <taxon>Alphaproteobacteria</taxon>
        <taxon>Sphingomonadales</taxon>
        <taxon>Erythrobacteraceae</taxon>
        <taxon>Erythrobacter/Porphyrobacter group</taxon>
        <taxon>Erythrobacter</taxon>
    </lineage>
</organism>
<proteinExistence type="predicted"/>
<comment type="subcellular location">
    <subcellularLocation>
        <location evidence="1">Membrane</location>
        <topology evidence="1">Multi-pass membrane protein</topology>
    </subcellularLocation>
</comment>
<dbReference type="GO" id="GO:0017004">
    <property type="term" value="P:cytochrome complex assembly"/>
    <property type="evidence" value="ECO:0007669"/>
    <property type="project" value="UniProtKB-KW"/>
</dbReference>
<evidence type="ECO:0000256" key="6">
    <source>
        <dbReference type="SAM" id="Phobius"/>
    </source>
</evidence>
<evidence type="ECO:0000256" key="7">
    <source>
        <dbReference type="SAM" id="SignalP"/>
    </source>
</evidence>
<feature type="transmembrane region" description="Helical" evidence="6">
    <location>
        <begin position="545"/>
        <end position="565"/>
    </location>
</feature>
<dbReference type="InterPro" id="IPR003834">
    <property type="entry name" value="Cyt_c_assmbl_TM_dom"/>
</dbReference>
<dbReference type="PANTHER" id="PTHR32234:SF3">
    <property type="entry name" value="SUPPRESSION OF COPPER SENSITIVITY PROTEIN"/>
    <property type="match status" value="1"/>
</dbReference>
<dbReference type="InterPro" id="IPR035671">
    <property type="entry name" value="DsbD_gamma"/>
</dbReference>
<dbReference type="InterPro" id="IPR028250">
    <property type="entry name" value="DsbDN"/>
</dbReference>
<gene>
    <name evidence="10" type="ORF">EH32_13105</name>
</gene>
<sequence length="706" mass="73922">MFAAPRIAAVAWLKALAALCLALYAASSASQDEPLAAPRFGDENIAVELFADGLPEPGEEWMLALRFTPRSKEWHGYWRNPGDAGQGMTLRLDLPDGWEAGDALYPVPETLVIGGLMNHIYEGRYAVLVPVRVPEEAAAGGMPQVRAQVEFLACTDRVCVPQDALVEASTGGDFARWRAEVAPLIDARARFEMSAGALRIGVPLPAEVDLPEPHVFIGNERLVDYAASQTLRRTDDMLIAEIPLDDYGEGAGDTVSGILAFGAGAGVRFEAEPGAVPAGGELVAGSVETATPPLWTLVLGALVGGLILNIMPCVFPILSLKALSLARAGESEAAARIEGAAYTVGVVIACVGLGAVMLALRAAGEQVGWAFQLQEPGVVVALLLLASVITANFAGVFELPSISTGAGARKGAGGAFATGLLAAFAATPCTGPFMAAALGAALLLPAPIALVLFAMLGLGLALPFLLLGFVPALRRRLPKPGAWMNTFRRVMAIPMGLTALALVWLTVQLGGRGFGLFALIAVFGVVLALWVVGRLQQAGKMAWPAFGLVAAPFLIFGAFALPAGYEPRTERMAESVLDPVPFSRKALTTARASGDPVFVWFTADWCVTCKVNESVAIEREATREAFEAAGVVPMVGDWTVRDEAITQFLSDRGAAGVPLYLWYEPGAAEPEQLPQVLGPSSLVERAALSRTSSGSARSVPSEAGSD</sequence>
<comment type="caution">
    <text evidence="10">The sequence shown here is derived from an EMBL/GenBank/DDBJ whole genome shotgun (WGS) entry which is preliminary data.</text>
</comment>
<dbReference type="PATRIC" id="fig|39960.10.peg.1041"/>
<dbReference type="RefSeq" id="WP_051698002.1">
    <property type="nucleotide sequence ID" value="NZ_CP017057.1"/>
</dbReference>
<keyword evidence="4 6" id="KW-1133">Transmembrane helix</keyword>
<evidence type="ECO:0000313" key="11">
    <source>
        <dbReference type="Proteomes" id="UP000027866"/>
    </source>
</evidence>
<reference evidence="10 11" key="1">
    <citation type="submission" date="2014-04" db="EMBL/GenBank/DDBJ databases">
        <title>A comprehensive comparison of genomes of Erythrobacter spp. Strains.</title>
        <authorList>
            <person name="Zheng Q."/>
        </authorList>
    </citation>
    <scope>NUCLEOTIDE SEQUENCE [LARGE SCALE GENOMIC DNA]</scope>
    <source>
        <strain evidence="10 11">DSM 8509</strain>
    </source>
</reference>
<dbReference type="Pfam" id="PF02683">
    <property type="entry name" value="DsbD_TM"/>
    <property type="match status" value="1"/>
</dbReference>
<feature type="transmembrane region" description="Helical" evidence="6">
    <location>
        <begin position="448"/>
        <end position="470"/>
    </location>
</feature>
<feature type="transmembrane region" description="Helical" evidence="6">
    <location>
        <begin position="380"/>
        <end position="399"/>
    </location>
</feature>
<feature type="signal peptide" evidence="7">
    <location>
        <begin position="1"/>
        <end position="31"/>
    </location>
</feature>
<keyword evidence="7" id="KW-0732">Signal</keyword>
<evidence type="ECO:0000313" key="10">
    <source>
        <dbReference type="EMBL" id="KEO93157.1"/>
    </source>
</evidence>
<evidence type="ECO:0000256" key="1">
    <source>
        <dbReference type="ARBA" id="ARBA00004141"/>
    </source>
</evidence>
<dbReference type="GO" id="GO:0015035">
    <property type="term" value="F:protein-disulfide reductase activity"/>
    <property type="evidence" value="ECO:0007669"/>
    <property type="project" value="TreeGrafter"/>
</dbReference>
<dbReference type="PANTHER" id="PTHR32234">
    <property type="entry name" value="THIOL:DISULFIDE INTERCHANGE PROTEIN DSBD"/>
    <property type="match status" value="1"/>
</dbReference>
<dbReference type="AlphaFoldDB" id="A0A074N5C7"/>
<evidence type="ECO:0000256" key="2">
    <source>
        <dbReference type="ARBA" id="ARBA00022692"/>
    </source>
</evidence>
<keyword evidence="2 6" id="KW-0812">Transmembrane</keyword>
<feature type="transmembrane region" description="Helical" evidence="6">
    <location>
        <begin position="513"/>
        <end position="533"/>
    </location>
</feature>
<keyword evidence="11" id="KW-1185">Reference proteome</keyword>
<feature type="transmembrane region" description="Helical" evidence="6">
    <location>
        <begin position="339"/>
        <end position="360"/>
    </location>
</feature>
<dbReference type="Gene3D" id="3.40.30.10">
    <property type="entry name" value="Glutaredoxin"/>
    <property type="match status" value="1"/>
</dbReference>
<dbReference type="CDD" id="cd02953">
    <property type="entry name" value="DsbDgamma"/>
    <property type="match status" value="1"/>
</dbReference>
<dbReference type="Proteomes" id="UP000027866">
    <property type="component" value="Unassembled WGS sequence"/>
</dbReference>
<evidence type="ECO:0000259" key="8">
    <source>
        <dbReference type="Pfam" id="PF02683"/>
    </source>
</evidence>
<feature type="domain" description="Cytochrome C biogenesis protein transmembrane" evidence="8">
    <location>
        <begin position="295"/>
        <end position="502"/>
    </location>
</feature>
<keyword evidence="5 6" id="KW-0472">Membrane</keyword>
<accession>A0A074N5C7</accession>
<dbReference type="Pfam" id="PF11412">
    <property type="entry name" value="DsbD_N"/>
    <property type="match status" value="1"/>
</dbReference>
<feature type="transmembrane region" description="Helical" evidence="6">
    <location>
        <begin position="420"/>
        <end position="442"/>
    </location>
</feature>
<feature type="transmembrane region" description="Helical" evidence="6">
    <location>
        <begin position="294"/>
        <end position="318"/>
    </location>
</feature>
<dbReference type="GO" id="GO:0045454">
    <property type="term" value="P:cell redox homeostasis"/>
    <property type="evidence" value="ECO:0007669"/>
    <property type="project" value="TreeGrafter"/>
</dbReference>
<protein>
    <submittedName>
        <fullName evidence="10">Thiol:disulfide interchange protein</fullName>
    </submittedName>
</protein>
<dbReference type="Pfam" id="PF13899">
    <property type="entry name" value="Thioredoxin_7"/>
    <property type="match status" value="1"/>
</dbReference>